<gene>
    <name evidence="7 8" type="primary">ispD</name>
    <name evidence="8" type="ORF">RM423_05770</name>
</gene>
<keyword evidence="9" id="KW-1185">Reference proteome</keyword>
<dbReference type="SUPFAM" id="SSF53448">
    <property type="entry name" value="Nucleotide-diphospho-sugar transferases"/>
    <property type="match status" value="1"/>
</dbReference>
<dbReference type="GO" id="GO:0050518">
    <property type="term" value="F:2-C-methyl-D-erythritol 4-phosphate cytidylyltransferase activity"/>
    <property type="evidence" value="ECO:0007669"/>
    <property type="project" value="UniProtKB-EC"/>
</dbReference>
<feature type="site" description="Positions MEP for the nucleophilic attack" evidence="7">
    <location>
        <position position="156"/>
    </location>
</feature>
<proteinExistence type="inferred from homology"/>
<dbReference type="PROSITE" id="PS01295">
    <property type="entry name" value="ISPD"/>
    <property type="match status" value="1"/>
</dbReference>
<evidence type="ECO:0000256" key="2">
    <source>
        <dbReference type="ARBA" id="ARBA00004787"/>
    </source>
</evidence>
<evidence type="ECO:0000256" key="4">
    <source>
        <dbReference type="ARBA" id="ARBA00022679"/>
    </source>
</evidence>
<dbReference type="CDD" id="cd02516">
    <property type="entry name" value="CDP-ME_synthetase"/>
    <property type="match status" value="1"/>
</dbReference>
<evidence type="ECO:0000256" key="6">
    <source>
        <dbReference type="ARBA" id="ARBA00023229"/>
    </source>
</evidence>
<comment type="function">
    <text evidence="7">Catalyzes the formation of 4-diphosphocytidyl-2-C-methyl-D-erythritol from CTP and 2-C-methyl-D-erythritol 4-phosphate (MEP).</text>
</comment>
<dbReference type="PANTHER" id="PTHR32125">
    <property type="entry name" value="2-C-METHYL-D-ERYTHRITOL 4-PHOSPHATE CYTIDYLYLTRANSFERASE, CHLOROPLASTIC"/>
    <property type="match status" value="1"/>
</dbReference>
<protein>
    <recommendedName>
        <fullName evidence="7">2-C-methyl-D-erythritol 4-phosphate cytidylyltransferase</fullName>
        <ecNumber evidence="7">2.7.7.60</ecNumber>
    </recommendedName>
    <alternativeName>
        <fullName evidence="7">4-diphosphocytidyl-2C-methyl-D-erythritol synthase</fullName>
    </alternativeName>
    <alternativeName>
        <fullName evidence="7">MEP cytidylyltransferase</fullName>
        <shortName evidence="7">MCT</shortName>
    </alternativeName>
</protein>
<evidence type="ECO:0000256" key="5">
    <source>
        <dbReference type="ARBA" id="ARBA00022695"/>
    </source>
</evidence>
<evidence type="ECO:0000313" key="8">
    <source>
        <dbReference type="EMBL" id="MDT0260898.1"/>
    </source>
</evidence>
<feature type="site" description="Transition state stabilizer" evidence="7">
    <location>
        <position position="22"/>
    </location>
</feature>
<dbReference type="InterPro" id="IPR034683">
    <property type="entry name" value="IspD/TarI"/>
</dbReference>
<evidence type="ECO:0000256" key="3">
    <source>
        <dbReference type="ARBA" id="ARBA00009789"/>
    </source>
</evidence>
<feature type="site" description="Transition state stabilizer" evidence="7">
    <location>
        <position position="15"/>
    </location>
</feature>
<dbReference type="InterPro" id="IPR050088">
    <property type="entry name" value="IspD/TarI_cytidylyltransf_bact"/>
</dbReference>
<dbReference type="PANTHER" id="PTHR32125:SF4">
    <property type="entry name" value="2-C-METHYL-D-ERYTHRITOL 4-PHOSPHATE CYTIDYLYLTRANSFERASE, CHLOROPLASTIC"/>
    <property type="match status" value="1"/>
</dbReference>
<keyword evidence="4 7" id="KW-0808">Transferase</keyword>
<keyword evidence="6 7" id="KW-0414">Isoprene biosynthesis</keyword>
<dbReference type="Proteomes" id="UP001183176">
    <property type="component" value="Unassembled WGS sequence"/>
</dbReference>
<dbReference type="Gene3D" id="3.90.550.10">
    <property type="entry name" value="Spore Coat Polysaccharide Biosynthesis Protein SpsA, Chain A"/>
    <property type="match status" value="1"/>
</dbReference>
<sequence>MTVAVVIVAAGSGERLGAGIPKAFVALQGRPILDWAVDAFNGHPDVSSVVIVAPAEPGVGSAQATALAERLGDRVVVVPGGISRQQSVRSGLAALPGETEFVLIHDAARPLVPADVIGSVVAALRQGADAVIPVLPVPDTIKRVDPSGLVTGTLDRSELRAVQTPQGFRRSALLSAHRAALDQGLHEITDDAGVMEAAGYVVHTVPGSPAAFKITTPHDLALAQLLVTR</sequence>
<dbReference type="EMBL" id="JAVREH010000005">
    <property type="protein sequence ID" value="MDT0260898.1"/>
    <property type="molecule type" value="Genomic_DNA"/>
</dbReference>
<dbReference type="NCBIfam" id="TIGR00453">
    <property type="entry name" value="ispD"/>
    <property type="match status" value="1"/>
</dbReference>
<comment type="caution">
    <text evidence="8">The sequence shown here is derived from an EMBL/GenBank/DDBJ whole genome shotgun (WGS) entry which is preliminary data.</text>
</comment>
<accession>A0ABU2J7C6</accession>
<dbReference type="Pfam" id="PF01128">
    <property type="entry name" value="IspD"/>
    <property type="match status" value="1"/>
</dbReference>
<name>A0ABU2J7C6_9ACTN</name>
<dbReference type="RefSeq" id="WP_311422055.1">
    <property type="nucleotide sequence ID" value="NZ_JAVREH010000005.1"/>
</dbReference>
<keyword evidence="5 7" id="KW-0548">Nucleotidyltransferase</keyword>
<organism evidence="8 9">
    <name type="scientific">Jatrophihabitans lederbergiae</name>
    <dbReference type="NCBI Taxonomy" id="3075547"/>
    <lineage>
        <taxon>Bacteria</taxon>
        <taxon>Bacillati</taxon>
        <taxon>Actinomycetota</taxon>
        <taxon>Actinomycetes</taxon>
        <taxon>Jatrophihabitantales</taxon>
        <taxon>Jatrophihabitantaceae</taxon>
        <taxon>Jatrophihabitans</taxon>
    </lineage>
</organism>
<dbReference type="EC" id="2.7.7.60" evidence="7"/>
<dbReference type="InterPro" id="IPR029044">
    <property type="entry name" value="Nucleotide-diphossugar_trans"/>
</dbReference>
<evidence type="ECO:0000313" key="9">
    <source>
        <dbReference type="Proteomes" id="UP001183176"/>
    </source>
</evidence>
<dbReference type="HAMAP" id="MF_00108">
    <property type="entry name" value="IspD"/>
    <property type="match status" value="1"/>
</dbReference>
<comment type="catalytic activity">
    <reaction evidence="1 7">
        <text>2-C-methyl-D-erythritol 4-phosphate + CTP + H(+) = 4-CDP-2-C-methyl-D-erythritol + diphosphate</text>
        <dbReference type="Rhea" id="RHEA:13429"/>
        <dbReference type="ChEBI" id="CHEBI:15378"/>
        <dbReference type="ChEBI" id="CHEBI:33019"/>
        <dbReference type="ChEBI" id="CHEBI:37563"/>
        <dbReference type="ChEBI" id="CHEBI:57823"/>
        <dbReference type="ChEBI" id="CHEBI:58262"/>
        <dbReference type="EC" id="2.7.7.60"/>
    </reaction>
</comment>
<feature type="site" description="Positions MEP for the nucleophilic attack" evidence="7">
    <location>
        <position position="213"/>
    </location>
</feature>
<evidence type="ECO:0000256" key="1">
    <source>
        <dbReference type="ARBA" id="ARBA00001282"/>
    </source>
</evidence>
<comment type="similarity">
    <text evidence="3 7">Belongs to the IspD/TarI cytidylyltransferase family. IspD subfamily.</text>
</comment>
<comment type="pathway">
    <text evidence="2 7">Isoprenoid biosynthesis; isopentenyl diphosphate biosynthesis via DXP pathway; isopentenyl diphosphate from 1-deoxy-D-xylulose 5-phosphate: step 2/6.</text>
</comment>
<dbReference type="InterPro" id="IPR001228">
    <property type="entry name" value="IspD"/>
</dbReference>
<dbReference type="InterPro" id="IPR018294">
    <property type="entry name" value="ISPD_synthase_CS"/>
</dbReference>
<reference evidence="9" key="1">
    <citation type="submission" date="2023-07" db="EMBL/GenBank/DDBJ databases">
        <title>30 novel species of actinomycetes from the DSMZ collection.</title>
        <authorList>
            <person name="Nouioui I."/>
        </authorList>
    </citation>
    <scope>NUCLEOTIDE SEQUENCE [LARGE SCALE GENOMIC DNA]</scope>
    <source>
        <strain evidence="9">DSM 44399</strain>
    </source>
</reference>
<evidence type="ECO:0000256" key="7">
    <source>
        <dbReference type="HAMAP-Rule" id="MF_00108"/>
    </source>
</evidence>